<dbReference type="PANTHER" id="PTHR23502:SF132">
    <property type="entry name" value="POLYAMINE TRANSPORTER 2-RELATED"/>
    <property type="match status" value="1"/>
</dbReference>
<keyword evidence="4 6" id="KW-1133">Transmembrane helix</keyword>
<keyword evidence="8" id="KW-1185">Reference proteome</keyword>
<comment type="subcellular location">
    <subcellularLocation>
        <location evidence="1">Membrane</location>
        <topology evidence="1">Multi-pass membrane protein</topology>
    </subcellularLocation>
</comment>
<keyword evidence="2" id="KW-0813">Transport</keyword>
<evidence type="ECO:0000256" key="4">
    <source>
        <dbReference type="ARBA" id="ARBA00022989"/>
    </source>
</evidence>
<dbReference type="PANTHER" id="PTHR23502">
    <property type="entry name" value="MAJOR FACILITATOR SUPERFAMILY"/>
    <property type="match status" value="1"/>
</dbReference>
<dbReference type="EMBL" id="ML213640">
    <property type="protein sequence ID" value="TFK33847.1"/>
    <property type="molecule type" value="Genomic_DNA"/>
</dbReference>
<proteinExistence type="predicted"/>
<evidence type="ECO:0000256" key="1">
    <source>
        <dbReference type="ARBA" id="ARBA00004141"/>
    </source>
</evidence>
<evidence type="ECO:0000313" key="8">
    <source>
        <dbReference type="Proteomes" id="UP000308652"/>
    </source>
</evidence>
<accession>A0A5C3LMN3</accession>
<dbReference type="GO" id="GO:0005886">
    <property type="term" value="C:plasma membrane"/>
    <property type="evidence" value="ECO:0007669"/>
    <property type="project" value="TreeGrafter"/>
</dbReference>
<protein>
    <recommendedName>
        <fullName evidence="9">Major facilitator superfamily (MFS) profile domain-containing protein</fullName>
    </recommendedName>
</protein>
<evidence type="ECO:0000256" key="3">
    <source>
        <dbReference type="ARBA" id="ARBA00022692"/>
    </source>
</evidence>
<evidence type="ECO:0000256" key="2">
    <source>
        <dbReference type="ARBA" id="ARBA00022448"/>
    </source>
</evidence>
<dbReference type="Gene3D" id="1.20.1720.10">
    <property type="entry name" value="Multidrug resistance protein D"/>
    <property type="match status" value="1"/>
</dbReference>
<evidence type="ECO:0000256" key="6">
    <source>
        <dbReference type="SAM" id="Phobius"/>
    </source>
</evidence>
<dbReference type="AlphaFoldDB" id="A0A5C3LMN3"/>
<keyword evidence="3 6" id="KW-0812">Transmembrane</keyword>
<feature type="transmembrane region" description="Helical" evidence="6">
    <location>
        <begin position="58"/>
        <end position="78"/>
    </location>
</feature>
<evidence type="ECO:0000256" key="5">
    <source>
        <dbReference type="ARBA" id="ARBA00023136"/>
    </source>
</evidence>
<sequence length="137" mass="15089">MVHRYSDLEPYSANDQIKSEFDTSHFFVTLGVGLVNLGFSIGPLIAAPLSELYGRQTVYIGSAIAFTRFLGSAVFSNFGGSLSDLFTPDERGPLSPYPHLFYKALLRLDQSQVVLWGNQAEETKNCHVAKCHANATE</sequence>
<evidence type="ECO:0008006" key="9">
    <source>
        <dbReference type="Google" id="ProtNLM"/>
    </source>
</evidence>
<dbReference type="OrthoDB" id="5296287at2759"/>
<organism evidence="7 8">
    <name type="scientific">Crucibulum laeve</name>
    <dbReference type="NCBI Taxonomy" id="68775"/>
    <lineage>
        <taxon>Eukaryota</taxon>
        <taxon>Fungi</taxon>
        <taxon>Dikarya</taxon>
        <taxon>Basidiomycota</taxon>
        <taxon>Agaricomycotina</taxon>
        <taxon>Agaricomycetes</taxon>
        <taxon>Agaricomycetidae</taxon>
        <taxon>Agaricales</taxon>
        <taxon>Agaricineae</taxon>
        <taxon>Nidulariaceae</taxon>
        <taxon>Crucibulum</taxon>
    </lineage>
</organism>
<dbReference type="SUPFAM" id="SSF103473">
    <property type="entry name" value="MFS general substrate transporter"/>
    <property type="match status" value="1"/>
</dbReference>
<keyword evidence="5 6" id="KW-0472">Membrane</keyword>
<dbReference type="STRING" id="68775.A0A5C3LMN3"/>
<dbReference type="InterPro" id="IPR036259">
    <property type="entry name" value="MFS_trans_sf"/>
</dbReference>
<reference evidence="7 8" key="1">
    <citation type="journal article" date="2019" name="Nat. Ecol. Evol.">
        <title>Megaphylogeny resolves global patterns of mushroom evolution.</title>
        <authorList>
            <person name="Varga T."/>
            <person name="Krizsan K."/>
            <person name="Foldi C."/>
            <person name="Dima B."/>
            <person name="Sanchez-Garcia M."/>
            <person name="Sanchez-Ramirez S."/>
            <person name="Szollosi G.J."/>
            <person name="Szarkandi J.G."/>
            <person name="Papp V."/>
            <person name="Albert L."/>
            <person name="Andreopoulos W."/>
            <person name="Angelini C."/>
            <person name="Antonin V."/>
            <person name="Barry K.W."/>
            <person name="Bougher N.L."/>
            <person name="Buchanan P."/>
            <person name="Buyck B."/>
            <person name="Bense V."/>
            <person name="Catcheside P."/>
            <person name="Chovatia M."/>
            <person name="Cooper J."/>
            <person name="Damon W."/>
            <person name="Desjardin D."/>
            <person name="Finy P."/>
            <person name="Geml J."/>
            <person name="Haridas S."/>
            <person name="Hughes K."/>
            <person name="Justo A."/>
            <person name="Karasinski D."/>
            <person name="Kautmanova I."/>
            <person name="Kiss B."/>
            <person name="Kocsube S."/>
            <person name="Kotiranta H."/>
            <person name="LaButti K.M."/>
            <person name="Lechner B.E."/>
            <person name="Liimatainen K."/>
            <person name="Lipzen A."/>
            <person name="Lukacs Z."/>
            <person name="Mihaltcheva S."/>
            <person name="Morgado L.N."/>
            <person name="Niskanen T."/>
            <person name="Noordeloos M.E."/>
            <person name="Ohm R.A."/>
            <person name="Ortiz-Santana B."/>
            <person name="Ovrebo C."/>
            <person name="Racz N."/>
            <person name="Riley R."/>
            <person name="Savchenko A."/>
            <person name="Shiryaev A."/>
            <person name="Soop K."/>
            <person name="Spirin V."/>
            <person name="Szebenyi C."/>
            <person name="Tomsovsky M."/>
            <person name="Tulloss R.E."/>
            <person name="Uehling J."/>
            <person name="Grigoriev I.V."/>
            <person name="Vagvolgyi C."/>
            <person name="Papp T."/>
            <person name="Martin F.M."/>
            <person name="Miettinen O."/>
            <person name="Hibbett D.S."/>
            <person name="Nagy L.G."/>
        </authorList>
    </citation>
    <scope>NUCLEOTIDE SEQUENCE [LARGE SCALE GENOMIC DNA]</scope>
    <source>
        <strain evidence="7 8">CBS 166.37</strain>
    </source>
</reference>
<gene>
    <name evidence="7" type="ORF">BDQ12DRAFT_669875</name>
</gene>
<feature type="transmembrane region" description="Helical" evidence="6">
    <location>
        <begin position="26"/>
        <end position="46"/>
    </location>
</feature>
<name>A0A5C3LMN3_9AGAR</name>
<evidence type="ECO:0000313" key="7">
    <source>
        <dbReference type="EMBL" id="TFK33847.1"/>
    </source>
</evidence>
<dbReference type="GO" id="GO:0022857">
    <property type="term" value="F:transmembrane transporter activity"/>
    <property type="evidence" value="ECO:0007669"/>
    <property type="project" value="TreeGrafter"/>
</dbReference>
<dbReference type="Proteomes" id="UP000308652">
    <property type="component" value="Unassembled WGS sequence"/>
</dbReference>